<protein>
    <submittedName>
        <fullName evidence="2">Predicted protein</fullName>
    </submittedName>
</protein>
<evidence type="ECO:0000259" key="1">
    <source>
        <dbReference type="PROSITE" id="PS50132"/>
    </source>
</evidence>
<dbReference type="GeneID" id="8850750"/>
<dbReference type="SUPFAM" id="SSF48097">
    <property type="entry name" value="Regulator of G-protein signaling, RGS"/>
    <property type="match status" value="1"/>
</dbReference>
<dbReference type="Pfam" id="PF00615">
    <property type="entry name" value="RGS"/>
    <property type="match status" value="1"/>
</dbReference>
<dbReference type="EMBL" id="GG738885">
    <property type="protein sequence ID" value="EFC41537.1"/>
    <property type="molecule type" value="Genomic_DNA"/>
</dbReference>
<dbReference type="VEuPathDB" id="AmoebaDB:NAEGRDRAFT_51045"/>
<reference evidence="2 3" key="1">
    <citation type="journal article" date="2010" name="Cell">
        <title>The genome of Naegleria gruberi illuminates early eukaryotic versatility.</title>
        <authorList>
            <person name="Fritz-Laylin L.K."/>
            <person name="Prochnik S.E."/>
            <person name="Ginger M.L."/>
            <person name="Dacks J.B."/>
            <person name="Carpenter M.L."/>
            <person name="Field M.C."/>
            <person name="Kuo A."/>
            <person name="Paredez A."/>
            <person name="Chapman J."/>
            <person name="Pham J."/>
            <person name="Shu S."/>
            <person name="Neupane R."/>
            <person name="Cipriano M."/>
            <person name="Mancuso J."/>
            <person name="Tu H."/>
            <person name="Salamov A."/>
            <person name="Lindquist E."/>
            <person name="Shapiro H."/>
            <person name="Lucas S."/>
            <person name="Grigoriev I.V."/>
            <person name="Cande W.Z."/>
            <person name="Fulton C."/>
            <person name="Rokhsar D.S."/>
            <person name="Dawson S.C."/>
        </authorList>
    </citation>
    <scope>NUCLEOTIDE SEQUENCE [LARGE SCALE GENOMIC DNA]</scope>
    <source>
        <strain evidence="2 3">NEG-M</strain>
    </source>
</reference>
<dbReference type="PROSITE" id="PS50132">
    <property type="entry name" value="RGS"/>
    <property type="match status" value="1"/>
</dbReference>
<accession>D2VNP2</accession>
<dbReference type="KEGG" id="ngr:NAEGRDRAFT_51045"/>
<dbReference type="OMA" id="VICHQEN"/>
<dbReference type="InterPro" id="IPR044926">
    <property type="entry name" value="RGS_subdomain_2"/>
</dbReference>
<evidence type="ECO:0000313" key="3">
    <source>
        <dbReference type="Proteomes" id="UP000006671"/>
    </source>
</evidence>
<dbReference type="RefSeq" id="XP_002674281.1">
    <property type="nucleotide sequence ID" value="XM_002674235.1"/>
</dbReference>
<dbReference type="Gene3D" id="1.10.167.10">
    <property type="entry name" value="Regulator of G-protein Signalling 4, domain 2"/>
    <property type="match status" value="1"/>
</dbReference>
<organism evidence="3">
    <name type="scientific">Naegleria gruberi</name>
    <name type="common">Amoeba</name>
    <dbReference type="NCBI Taxonomy" id="5762"/>
    <lineage>
        <taxon>Eukaryota</taxon>
        <taxon>Discoba</taxon>
        <taxon>Heterolobosea</taxon>
        <taxon>Tetramitia</taxon>
        <taxon>Eutetramitia</taxon>
        <taxon>Vahlkampfiidae</taxon>
        <taxon>Naegleria</taxon>
    </lineage>
</organism>
<keyword evidence="3" id="KW-1185">Reference proteome</keyword>
<dbReference type="SMART" id="SM00315">
    <property type="entry name" value="RGS"/>
    <property type="match status" value="1"/>
</dbReference>
<dbReference type="OrthoDB" id="10506607at2759"/>
<gene>
    <name evidence="2" type="ORF">NAEGRDRAFT_51045</name>
</gene>
<feature type="domain" description="RGS" evidence="1">
    <location>
        <begin position="319"/>
        <end position="474"/>
    </location>
</feature>
<dbReference type="InParanoid" id="D2VNP2"/>
<evidence type="ECO:0000313" key="2">
    <source>
        <dbReference type="EMBL" id="EFC41537.1"/>
    </source>
</evidence>
<dbReference type="AlphaFoldDB" id="D2VNP2"/>
<proteinExistence type="predicted"/>
<dbReference type="Proteomes" id="UP000006671">
    <property type="component" value="Unassembled WGS sequence"/>
</dbReference>
<name>D2VNP2_NAEGR</name>
<sequence>MSDTNSASSSKKTNSVRFLTVGTQSNLKRHSKDEVSLSQDLAGEQTCNRRNTIDASSDISKSADTVMSNASATFDILNVLEEMIVHPSGHSVLRLSEKHRVLLIVIKWFGCPMCQHVITSISNYLSSFLMMNVVPVICHQENNEKCVKSMKGTNLLHCKISNSIKHGLLMVPKASLVRHALALPTILKFMFKEDKKLRLPSLKDIRHMDMFSLFTMHIISHGSFETSYFYKDLSERPDYGKFIFNLGKASSETSNLVSEVEQSPDQYLNDLKKLFPDMFFIFQTARKTRSILNIEQTLQQEEVEEGRVSIASVGSDKLTVQEVLENSTMRRYFKAYLSNIFSLELAIFIEEIAQYKILCKACKKFTYNSDLIKKSGSNLAVDESCDITIFIPPSEIIIPEHHVKASYIFDTFLEDNAVFEVNTSKKLINAAKKRIEEEGYVEDLFDSLEKDVISTMVFPLYLQFESSELCKEMLANVQSVKTTQQP</sequence>
<dbReference type="InterPro" id="IPR016137">
    <property type="entry name" value="RGS"/>
</dbReference>
<dbReference type="InterPro" id="IPR036305">
    <property type="entry name" value="RGS_sf"/>
</dbReference>